<feature type="domain" description="EamA" evidence="8">
    <location>
        <begin position="7"/>
        <end position="138"/>
    </location>
</feature>
<evidence type="ECO:0000256" key="6">
    <source>
        <dbReference type="ARBA" id="ARBA00023136"/>
    </source>
</evidence>
<name>A0AA42BRE8_9BACI</name>
<accession>A0AA42BRE8</accession>
<evidence type="ECO:0000313" key="10">
    <source>
        <dbReference type="Proteomes" id="UP001156102"/>
    </source>
</evidence>
<dbReference type="EMBL" id="JANCLT010000006">
    <property type="protein sequence ID" value="MCP8969414.1"/>
    <property type="molecule type" value="Genomic_DNA"/>
</dbReference>
<feature type="transmembrane region" description="Helical" evidence="7">
    <location>
        <begin position="245"/>
        <end position="264"/>
    </location>
</feature>
<feature type="domain" description="EamA" evidence="8">
    <location>
        <begin position="150"/>
        <end position="285"/>
    </location>
</feature>
<feature type="transmembrane region" description="Helical" evidence="7">
    <location>
        <begin position="38"/>
        <end position="54"/>
    </location>
</feature>
<evidence type="ECO:0000256" key="4">
    <source>
        <dbReference type="ARBA" id="ARBA00022692"/>
    </source>
</evidence>
<organism evidence="9 10">
    <name type="scientific">Ectobacillus ponti</name>
    <dbReference type="NCBI Taxonomy" id="2961894"/>
    <lineage>
        <taxon>Bacteria</taxon>
        <taxon>Bacillati</taxon>
        <taxon>Bacillota</taxon>
        <taxon>Bacilli</taxon>
        <taxon>Bacillales</taxon>
        <taxon>Bacillaceae</taxon>
        <taxon>Ectobacillus</taxon>
    </lineage>
</organism>
<comment type="caution">
    <text evidence="9">The sequence shown here is derived from an EMBL/GenBank/DDBJ whole genome shotgun (WGS) entry which is preliminary data.</text>
</comment>
<keyword evidence="5 7" id="KW-1133">Transmembrane helix</keyword>
<dbReference type="Pfam" id="PF00892">
    <property type="entry name" value="EamA"/>
    <property type="match status" value="2"/>
</dbReference>
<keyword evidence="6 7" id="KW-0472">Membrane</keyword>
<sequence>MKKYHMYVLLFCVMVAWGFNVIATKLLVAAFLPVTMTAFRIFTAGCSVFIVLFLMKKVRRLTRREFLYVAFGALLNVVGHHYFLSVGLSKTTASNGGLILGLGPLLTSIMAVIFLGSAMSVLRVIGIVLGLSGVSFIVLEGGGIAGVSFGDVDVFLAILLQAASFILIKKASETLDPRLMTGYMLLIGSGFLFVLGLWMEPDGLAQMKHGSPGIWAVFFASAVLATAFGHMSYNYAIQAVGAAEASIFLNLTPFFSLLGAVVFLGEKLVFAQVAGFVMILGGVLLGSGSAEELYLNRKRKMRAAG</sequence>
<feature type="transmembrane region" description="Helical" evidence="7">
    <location>
        <begin position="66"/>
        <end position="84"/>
    </location>
</feature>
<evidence type="ECO:0000256" key="1">
    <source>
        <dbReference type="ARBA" id="ARBA00004651"/>
    </source>
</evidence>
<dbReference type="InterPro" id="IPR050638">
    <property type="entry name" value="AA-Vitamin_Transporters"/>
</dbReference>
<dbReference type="InterPro" id="IPR037185">
    <property type="entry name" value="EmrE-like"/>
</dbReference>
<dbReference type="SUPFAM" id="SSF103481">
    <property type="entry name" value="Multidrug resistance efflux transporter EmrE"/>
    <property type="match status" value="2"/>
</dbReference>
<keyword evidence="3" id="KW-1003">Cell membrane</keyword>
<keyword evidence="4 7" id="KW-0812">Transmembrane</keyword>
<feature type="transmembrane region" description="Helical" evidence="7">
    <location>
        <begin position="96"/>
        <end position="114"/>
    </location>
</feature>
<dbReference type="GO" id="GO:0005886">
    <property type="term" value="C:plasma membrane"/>
    <property type="evidence" value="ECO:0007669"/>
    <property type="project" value="UniProtKB-SubCell"/>
</dbReference>
<evidence type="ECO:0000256" key="3">
    <source>
        <dbReference type="ARBA" id="ARBA00022475"/>
    </source>
</evidence>
<feature type="transmembrane region" description="Helical" evidence="7">
    <location>
        <begin position="214"/>
        <end position="233"/>
    </location>
</feature>
<feature type="transmembrane region" description="Helical" evidence="7">
    <location>
        <begin position="145"/>
        <end position="168"/>
    </location>
</feature>
<dbReference type="PANTHER" id="PTHR32322">
    <property type="entry name" value="INNER MEMBRANE TRANSPORTER"/>
    <property type="match status" value="1"/>
</dbReference>
<dbReference type="AlphaFoldDB" id="A0AA42BRE8"/>
<protein>
    <submittedName>
        <fullName evidence="9">DMT family transporter</fullName>
    </submittedName>
</protein>
<gene>
    <name evidence="9" type="ORF">NK662_12840</name>
</gene>
<keyword evidence="10" id="KW-1185">Reference proteome</keyword>
<evidence type="ECO:0000256" key="5">
    <source>
        <dbReference type="ARBA" id="ARBA00022989"/>
    </source>
</evidence>
<dbReference type="InterPro" id="IPR000620">
    <property type="entry name" value="EamA_dom"/>
</dbReference>
<dbReference type="PANTHER" id="PTHR32322:SF18">
    <property type="entry name" value="S-ADENOSYLMETHIONINE_S-ADENOSYLHOMOCYSTEINE TRANSPORTER"/>
    <property type="match status" value="1"/>
</dbReference>
<evidence type="ECO:0000259" key="8">
    <source>
        <dbReference type="Pfam" id="PF00892"/>
    </source>
</evidence>
<feature type="transmembrane region" description="Helical" evidence="7">
    <location>
        <begin position="270"/>
        <end position="290"/>
    </location>
</feature>
<evidence type="ECO:0000256" key="7">
    <source>
        <dbReference type="SAM" id="Phobius"/>
    </source>
</evidence>
<feature type="transmembrane region" description="Helical" evidence="7">
    <location>
        <begin position="180"/>
        <end position="199"/>
    </location>
</feature>
<dbReference type="RefSeq" id="WP_254759336.1">
    <property type="nucleotide sequence ID" value="NZ_JANCLT010000006.1"/>
</dbReference>
<evidence type="ECO:0000256" key="2">
    <source>
        <dbReference type="ARBA" id="ARBA00007362"/>
    </source>
</evidence>
<proteinExistence type="inferred from homology"/>
<feature type="transmembrane region" description="Helical" evidence="7">
    <location>
        <begin position="121"/>
        <end position="139"/>
    </location>
</feature>
<feature type="transmembrane region" description="Helical" evidence="7">
    <location>
        <begin position="7"/>
        <end position="32"/>
    </location>
</feature>
<evidence type="ECO:0000313" key="9">
    <source>
        <dbReference type="EMBL" id="MCP8969414.1"/>
    </source>
</evidence>
<comment type="subcellular location">
    <subcellularLocation>
        <location evidence="1">Cell membrane</location>
        <topology evidence="1">Multi-pass membrane protein</topology>
    </subcellularLocation>
</comment>
<dbReference type="Proteomes" id="UP001156102">
    <property type="component" value="Unassembled WGS sequence"/>
</dbReference>
<comment type="similarity">
    <text evidence="2">Belongs to the EamA transporter family.</text>
</comment>
<reference evidence="9" key="1">
    <citation type="submission" date="2022-07" db="EMBL/GenBank/DDBJ databases">
        <authorList>
            <person name="Li W.-J."/>
            <person name="Deng Q.-Q."/>
        </authorList>
    </citation>
    <scope>NUCLEOTIDE SEQUENCE</scope>
    <source>
        <strain evidence="9">SYSU M60031</strain>
    </source>
</reference>